<feature type="domain" description="Barstar (barnase inhibitor)" evidence="2">
    <location>
        <begin position="1"/>
        <end position="79"/>
    </location>
</feature>
<dbReference type="SUPFAM" id="SSF52038">
    <property type="entry name" value="Barstar-related"/>
    <property type="match status" value="1"/>
</dbReference>
<reference evidence="3 4" key="1">
    <citation type="submission" date="2020-08" db="EMBL/GenBank/DDBJ databases">
        <title>Genomic Encyclopedia of Type Strains, Phase IV (KMG-IV): sequencing the most valuable type-strain genomes for metagenomic binning, comparative biology and taxonomic classification.</title>
        <authorList>
            <person name="Goeker M."/>
        </authorList>
    </citation>
    <scope>NUCLEOTIDE SEQUENCE [LARGE SCALE GENOMIC DNA]</scope>
    <source>
        <strain evidence="3 4">YC6723</strain>
    </source>
</reference>
<accession>A0A840FCA2</accession>
<keyword evidence="4" id="KW-1185">Reference proteome</keyword>
<evidence type="ECO:0000256" key="1">
    <source>
        <dbReference type="ARBA" id="ARBA00006845"/>
    </source>
</evidence>
<dbReference type="Proteomes" id="UP000529795">
    <property type="component" value="Unassembled WGS sequence"/>
</dbReference>
<name>A0A840FCA2_9SPHN</name>
<sequence>MNIVELDARYWNAPADFYNALLRQLGAPDWHGESIPAMIDSMIVGDINEVALPLRVIVTGLSKTSEAAFDELVKAFSALGRYGAVAHITADRASLELADDMPVSLDGGG</sequence>
<dbReference type="InterPro" id="IPR035905">
    <property type="entry name" value="Barstar-like_sf"/>
</dbReference>
<organism evidence="3 4">
    <name type="scientific">Sphingomonas jinjuensis</name>
    <dbReference type="NCBI Taxonomy" id="535907"/>
    <lineage>
        <taxon>Bacteria</taxon>
        <taxon>Pseudomonadati</taxon>
        <taxon>Pseudomonadota</taxon>
        <taxon>Alphaproteobacteria</taxon>
        <taxon>Sphingomonadales</taxon>
        <taxon>Sphingomonadaceae</taxon>
        <taxon>Sphingomonas</taxon>
    </lineage>
</organism>
<comment type="similarity">
    <text evidence="1">Belongs to the barstar family.</text>
</comment>
<protein>
    <submittedName>
        <fullName evidence="3">RNAse (Barnase) inhibitor barstar</fullName>
    </submittedName>
</protein>
<evidence type="ECO:0000313" key="4">
    <source>
        <dbReference type="Proteomes" id="UP000529795"/>
    </source>
</evidence>
<evidence type="ECO:0000259" key="2">
    <source>
        <dbReference type="Pfam" id="PF01337"/>
    </source>
</evidence>
<dbReference type="EMBL" id="JACIEV010000018">
    <property type="protein sequence ID" value="MBB4155650.1"/>
    <property type="molecule type" value="Genomic_DNA"/>
</dbReference>
<dbReference type="Pfam" id="PF01337">
    <property type="entry name" value="Barstar"/>
    <property type="match status" value="1"/>
</dbReference>
<gene>
    <name evidence="3" type="ORF">GGQ80_003575</name>
</gene>
<evidence type="ECO:0000313" key="3">
    <source>
        <dbReference type="EMBL" id="MBB4155650.1"/>
    </source>
</evidence>
<dbReference type="InterPro" id="IPR000468">
    <property type="entry name" value="Barstar"/>
</dbReference>
<dbReference type="Gene3D" id="3.30.370.10">
    <property type="entry name" value="Barstar-like"/>
    <property type="match status" value="1"/>
</dbReference>
<dbReference type="AlphaFoldDB" id="A0A840FCA2"/>
<dbReference type="RefSeq" id="WP_183987329.1">
    <property type="nucleotide sequence ID" value="NZ_JACIEV010000018.1"/>
</dbReference>
<proteinExistence type="inferred from homology"/>
<comment type="caution">
    <text evidence="3">The sequence shown here is derived from an EMBL/GenBank/DDBJ whole genome shotgun (WGS) entry which is preliminary data.</text>
</comment>